<dbReference type="Gene3D" id="3.30.710.10">
    <property type="entry name" value="Potassium Channel Kv1.1, Chain A"/>
    <property type="match status" value="1"/>
</dbReference>
<evidence type="ECO:0000313" key="2">
    <source>
        <dbReference type="EMBL" id="KAH8696471.1"/>
    </source>
</evidence>
<dbReference type="InterPro" id="IPR011333">
    <property type="entry name" value="SKP1/BTB/POZ_sf"/>
</dbReference>
<reference evidence="2" key="1">
    <citation type="submission" date="2021-12" db="EMBL/GenBank/DDBJ databases">
        <title>Convergent genome expansion in fungi linked to evolution of root-endophyte symbiosis.</title>
        <authorList>
            <consortium name="DOE Joint Genome Institute"/>
            <person name="Ke Y.-H."/>
            <person name="Bonito G."/>
            <person name="Liao H.-L."/>
            <person name="Looney B."/>
            <person name="Rojas-Flechas A."/>
            <person name="Nash J."/>
            <person name="Hameed K."/>
            <person name="Schadt C."/>
            <person name="Martin F."/>
            <person name="Crous P.W."/>
            <person name="Miettinen O."/>
            <person name="Magnuson J.K."/>
            <person name="Labbe J."/>
            <person name="Jacobson D."/>
            <person name="Doktycz M.J."/>
            <person name="Veneault-Fourrey C."/>
            <person name="Kuo A."/>
            <person name="Mondo S."/>
            <person name="Calhoun S."/>
            <person name="Riley R."/>
            <person name="Ohm R."/>
            <person name="LaButti K."/>
            <person name="Andreopoulos B."/>
            <person name="Pangilinan J."/>
            <person name="Nolan M."/>
            <person name="Tritt A."/>
            <person name="Clum A."/>
            <person name="Lipzen A."/>
            <person name="Daum C."/>
            <person name="Barry K."/>
            <person name="Grigoriev I.V."/>
            <person name="Vilgalys R."/>
        </authorList>
    </citation>
    <scope>NUCLEOTIDE SEQUENCE</scope>
    <source>
        <strain evidence="2">PMI_201</strain>
    </source>
</reference>
<dbReference type="PANTHER" id="PTHR47843">
    <property type="entry name" value="BTB DOMAIN-CONTAINING PROTEIN-RELATED"/>
    <property type="match status" value="1"/>
</dbReference>
<evidence type="ECO:0000313" key="3">
    <source>
        <dbReference type="Proteomes" id="UP001201262"/>
    </source>
</evidence>
<dbReference type="GeneID" id="70248640"/>
<dbReference type="Proteomes" id="UP001201262">
    <property type="component" value="Unassembled WGS sequence"/>
</dbReference>
<gene>
    <name evidence="2" type="ORF">BGW36DRAFT_398018</name>
</gene>
<organism evidence="2 3">
    <name type="scientific">Talaromyces proteolyticus</name>
    <dbReference type="NCBI Taxonomy" id="1131652"/>
    <lineage>
        <taxon>Eukaryota</taxon>
        <taxon>Fungi</taxon>
        <taxon>Dikarya</taxon>
        <taxon>Ascomycota</taxon>
        <taxon>Pezizomycotina</taxon>
        <taxon>Eurotiomycetes</taxon>
        <taxon>Eurotiomycetidae</taxon>
        <taxon>Eurotiales</taxon>
        <taxon>Trichocomaceae</taxon>
        <taxon>Talaromyces</taxon>
        <taxon>Talaromyces sect. Bacilispori</taxon>
    </lineage>
</organism>
<comment type="caution">
    <text evidence="2">The sequence shown here is derived from an EMBL/GenBank/DDBJ whole genome shotgun (WGS) entry which is preliminary data.</text>
</comment>
<dbReference type="EMBL" id="JAJTJA010000007">
    <property type="protein sequence ID" value="KAH8696471.1"/>
    <property type="molecule type" value="Genomic_DNA"/>
</dbReference>
<dbReference type="InterPro" id="IPR000210">
    <property type="entry name" value="BTB/POZ_dom"/>
</dbReference>
<evidence type="ECO:0000259" key="1">
    <source>
        <dbReference type="PROSITE" id="PS50097"/>
    </source>
</evidence>
<protein>
    <recommendedName>
        <fullName evidence="1">BTB domain-containing protein</fullName>
    </recommendedName>
</protein>
<dbReference type="SUPFAM" id="SSF54695">
    <property type="entry name" value="POZ domain"/>
    <property type="match status" value="1"/>
</dbReference>
<dbReference type="CDD" id="cd18186">
    <property type="entry name" value="BTB_POZ_ZBTB_KLHL-like"/>
    <property type="match status" value="1"/>
</dbReference>
<dbReference type="RefSeq" id="XP_046071407.1">
    <property type="nucleotide sequence ID" value="XM_046218353.1"/>
</dbReference>
<sequence length="245" mass="27919">MQSTISSVNSAAELLNSLFLNPEYSNLTITCGAEVLPVHRNVVYPKSAYFAHACAGNFKEASRNIKLKDRKPILVKKVLQFLYIDDYTLEIETAGRYHKDGEKQINSEKSQEIHQGNFEVTTACHFHILIYIQADYLQIDSLKVASKKKFHASFHNMSNRRSFKATIKEIYRSTPKSDNQIRNALVASTKDHLATLQRRTNNILLDELLKRFPDFTTDLCITLLNTDGGHQKQVNQKASLFSPIK</sequence>
<feature type="domain" description="BTB" evidence="1">
    <location>
        <begin position="25"/>
        <end position="91"/>
    </location>
</feature>
<accession>A0AAD4PZZ1</accession>
<dbReference type="AlphaFoldDB" id="A0AAD4PZZ1"/>
<dbReference type="Pfam" id="PF00651">
    <property type="entry name" value="BTB"/>
    <property type="match status" value="1"/>
</dbReference>
<dbReference type="PANTHER" id="PTHR47843:SF5">
    <property type="entry name" value="BTB_POZ DOMAIN PROTEIN"/>
    <property type="match status" value="1"/>
</dbReference>
<proteinExistence type="predicted"/>
<name>A0AAD4PZZ1_9EURO</name>
<dbReference type="PROSITE" id="PS50097">
    <property type="entry name" value="BTB"/>
    <property type="match status" value="1"/>
</dbReference>
<keyword evidence="3" id="KW-1185">Reference proteome</keyword>